<protein>
    <recommendedName>
        <fullName evidence="1">N-sulphoglucosamine sulphohydrolase C-terminal domain-containing protein</fullName>
    </recommendedName>
</protein>
<dbReference type="InterPro" id="IPR051849">
    <property type="entry name" value="GAG-degrading_sulfatase"/>
</dbReference>
<dbReference type="GO" id="GO:0004065">
    <property type="term" value="F:arylsulfatase activity"/>
    <property type="evidence" value="ECO:0007669"/>
    <property type="project" value="TreeGrafter"/>
</dbReference>
<dbReference type="Pfam" id="PF16347">
    <property type="entry name" value="SGSH_C"/>
    <property type="match status" value="1"/>
</dbReference>
<dbReference type="SUPFAM" id="SSF53649">
    <property type="entry name" value="Alkaline phosphatase-like"/>
    <property type="match status" value="1"/>
</dbReference>
<dbReference type="AlphaFoldDB" id="A0A2S7U331"/>
<dbReference type="Proteomes" id="UP000239907">
    <property type="component" value="Unassembled WGS sequence"/>
</dbReference>
<dbReference type="GO" id="GO:0015024">
    <property type="term" value="F:glucuronate-2-sulfatase activity"/>
    <property type="evidence" value="ECO:0007669"/>
    <property type="project" value="TreeGrafter"/>
</dbReference>
<dbReference type="EMBL" id="MQWA01000001">
    <property type="protein sequence ID" value="PQJ29398.1"/>
    <property type="molecule type" value="Genomic_DNA"/>
</dbReference>
<comment type="caution">
    <text evidence="2">The sequence shown here is derived from an EMBL/GenBank/DDBJ whole genome shotgun (WGS) entry which is preliminary data.</text>
</comment>
<dbReference type="InterPro" id="IPR017850">
    <property type="entry name" value="Alkaline_phosphatase_core_sf"/>
</dbReference>
<dbReference type="InterPro" id="IPR032506">
    <property type="entry name" value="SGSH_C"/>
</dbReference>
<proteinExistence type="predicted"/>
<evidence type="ECO:0000259" key="1">
    <source>
        <dbReference type="Pfam" id="PF16347"/>
    </source>
</evidence>
<dbReference type="RefSeq" id="WP_165788849.1">
    <property type="nucleotide sequence ID" value="NZ_MQWA01000001.1"/>
</dbReference>
<gene>
    <name evidence="2" type="ORF">BSZ32_13485</name>
</gene>
<accession>A0A2S7U331</accession>
<reference evidence="2 3" key="1">
    <citation type="submission" date="2016-12" db="EMBL/GenBank/DDBJ databases">
        <title>Study of bacterial adaptation to deep sea.</title>
        <authorList>
            <person name="Song J."/>
            <person name="Yoshizawa S."/>
            <person name="Kogure K."/>
        </authorList>
    </citation>
    <scope>NUCLEOTIDE SEQUENCE [LARGE SCALE GENOMIC DNA]</scope>
    <source>
        <strain evidence="2 3">SAORIC-165</strain>
    </source>
</reference>
<dbReference type="PANTHER" id="PTHR46615">
    <property type="entry name" value="ARYLSULFATASE K"/>
    <property type="match status" value="1"/>
</dbReference>
<feature type="domain" description="N-sulphoglucosamine sulphohydrolase C-terminal" evidence="1">
    <location>
        <begin position="54"/>
        <end position="196"/>
    </location>
</feature>
<evidence type="ECO:0000313" key="3">
    <source>
        <dbReference type="Proteomes" id="UP000239907"/>
    </source>
</evidence>
<name>A0A2S7U331_9BACT</name>
<evidence type="ECO:0000313" key="2">
    <source>
        <dbReference type="EMBL" id="PQJ29398.1"/>
    </source>
</evidence>
<dbReference type="PANTHER" id="PTHR46615:SF1">
    <property type="entry name" value="ARYLSULFATASE K"/>
    <property type="match status" value="1"/>
</dbReference>
<keyword evidence="3" id="KW-1185">Reference proteome</keyword>
<sequence length="223" mass="25452">MDIPLFPPSASHLSAVVSTKEDDQIGRVLEALKKTGRADNTIVVFCSDYGLAIGSHGLMGKQNVYEHSVRVPMVIMGLGIPKGEIREQLYYMYDVYPTLCDRAGLKTPEAVQYRSLDKAIGDSKSKHRDHLYFAFMSWQRSVRDQQYKLIEYCVGDERHTQLFDLVEDPQETKNLADHKAHQATVSRLRTLLKQERVRLNDGNVPYALTNKQGADFWTAFERN</sequence>
<dbReference type="Gene3D" id="3.40.720.10">
    <property type="entry name" value="Alkaline Phosphatase, subunit A"/>
    <property type="match status" value="1"/>
</dbReference>
<organism evidence="2 3">
    <name type="scientific">Rubritalea profundi</name>
    <dbReference type="NCBI Taxonomy" id="1658618"/>
    <lineage>
        <taxon>Bacteria</taxon>
        <taxon>Pseudomonadati</taxon>
        <taxon>Verrucomicrobiota</taxon>
        <taxon>Verrucomicrobiia</taxon>
        <taxon>Verrucomicrobiales</taxon>
        <taxon>Rubritaleaceae</taxon>
        <taxon>Rubritalea</taxon>
    </lineage>
</organism>